<feature type="repeat" description="TPR" evidence="3">
    <location>
        <begin position="719"/>
        <end position="752"/>
    </location>
</feature>
<dbReference type="SUPFAM" id="SSF48452">
    <property type="entry name" value="TPR-like"/>
    <property type="match status" value="1"/>
</dbReference>
<evidence type="ECO:0000256" key="2">
    <source>
        <dbReference type="ARBA" id="ARBA00022803"/>
    </source>
</evidence>
<dbReference type="PANTHER" id="PTHR44858:SF1">
    <property type="entry name" value="UDP-N-ACETYLGLUCOSAMINE--PEPTIDE N-ACETYLGLUCOSAMINYLTRANSFERASE SPINDLY-RELATED"/>
    <property type="match status" value="1"/>
</dbReference>
<comment type="caution">
    <text evidence="4">The sequence shown here is derived from an EMBL/GenBank/DDBJ whole genome shotgun (WGS) entry which is preliminary data.</text>
</comment>
<dbReference type="Pfam" id="PF13181">
    <property type="entry name" value="TPR_8"/>
    <property type="match status" value="1"/>
</dbReference>
<dbReference type="SUPFAM" id="SSF57850">
    <property type="entry name" value="RING/U-box"/>
    <property type="match status" value="1"/>
</dbReference>
<evidence type="ECO:0000313" key="5">
    <source>
        <dbReference type="Proteomes" id="UP000234323"/>
    </source>
</evidence>
<dbReference type="InterPro" id="IPR019734">
    <property type="entry name" value="TPR_rpt"/>
</dbReference>
<dbReference type="PANTHER" id="PTHR44858">
    <property type="entry name" value="TETRATRICOPEPTIDE REPEAT PROTEIN 6"/>
    <property type="match status" value="1"/>
</dbReference>
<dbReference type="PROSITE" id="PS50005">
    <property type="entry name" value="TPR"/>
    <property type="match status" value="3"/>
</dbReference>
<feature type="repeat" description="TPR" evidence="3">
    <location>
        <begin position="651"/>
        <end position="684"/>
    </location>
</feature>
<accession>A0A2I1GUR1</accession>
<dbReference type="Pfam" id="PF12895">
    <property type="entry name" value="ANAPC3"/>
    <property type="match status" value="1"/>
</dbReference>
<reference evidence="4 5" key="1">
    <citation type="submission" date="2015-10" db="EMBL/GenBank/DDBJ databases">
        <title>Genome analyses suggest a sexual origin of heterokaryosis in a supposedly ancient asexual fungus.</title>
        <authorList>
            <person name="Ropars J."/>
            <person name="Sedzielewska K."/>
            <person name="Noel J."/>
            <person name="Charron P."/>
            <person name="Farinelli L."/>
            <person name="Marton T."/>
            <person name="Kruger M."/>
            <person name="Pelin A."/>
            <person name="Brachmann A."/>
            <person name="Corradi N."/>
        </authorList>
    </citation>
    <scope>NUCLEOTIDE SEQUENCE [LARGE SCALE GENOMIC DNA]</scope>
    <source>
        <strain evidence="4 5">A4</strain>
    </source>
</reference>
<organism evidence="4 5">
    <name type="scientific">Rhizophagus irregularis</name>
    <dbReference type="NCBI Taxonomy" id="588596"/>
    <lineage>
        <taxon>Eukaryota</taxon>
        <taxon>Fungi</taxon>
        <taxon>Fungi incertae sedis</taxon>
        <taxon>Mucoromycota</taxon>
        <taxon>Glomeromycotina</taxon>
        <taxon>Glomeromycetes</taxon>
        <taxon>Glomerales</taxon>
        <taxon>Glomeraceae</taxon>
        <taxon>Rhizophagus</taxon>
    </lineage>
</organism>
<dbReference type="VEuPathDB" id="FungiDB:FUN_016272"/>
<dbReference type="Gene3D" id="1.25.40.10">
    <property type="entry name" value="Tetratricopeptide repeat domain"/>
    <property type="match status" value="2"/>
</dbReference>
<dbReference type="InterPro" id="IPR013083">
    <property type="entry name" value="Znf_RING/FYVE/PHD"/>
</dbReference>
<dbReference type="InterPro" id="IPR011990">
    <property type="entry name" value="TPR-like_helical_dom_sf"/>
</dbReference>
<evidence type="ECO:0000256" key="1">
    <source>
        <dbReference type="ARBA" id="ARBA00022737"/>
    </source>
</evidence>
<protein>
    <submittedName>
        <fullName evidence="4">TPR-like protein</fullName>
    </submittedName>
</protein>
<evidence type="ECO:0000256" key="3">
    <source>
        <dbReference type="PROSITE-ProRule" id="PRU00339"/>
    </source>
</evidence>
<sequence>MEGNSNQSGSSSNSSAELRTLLLENISNNSILPELGQDGFITPDRKAEELIIKDLTKMENLVALKLLFENPLNQFSPGILRNSLVTLADPTLFDYYDELSVTRLELHIRTWVAVLEKICFTPMRLSKELRDKVYNSLAKFAEIHKKTTQVMQEGIGNNYRSDFNQFNQLQDNKEDNGIINKRNYNIDFLLIHLRDTLHSLRDDETWFQEIIRRTKELLKAALNITPGVLSTLAPGVPLPNDNCSILSMLTQLRKGLNFKYPVASYYVDWRILLIIQHNLFNWSGGTENIISEKFQEMVLMEYYWSYLEKEWSDVAILNSQSKFDEISNKLAKVLKNTGNFINDLAGNEPLALPHTLCNSTIDSSEKFRNLLKFVKNKFSDDFNLLNYNIERGKGKGKEKSPPIQNTNLTKNISKLGEILEMIANEMTCPIDHEPTDQLCVLKCQHMLSINSLKKLKQNNCPKCREKIQDNDIRYLPQNVIYKHLYSQFFEAGHILPSIEKEDSTNNQYDSDSGDSEIDLMLTKKKRILKAIKLNPNISLKSIFQIGRKQHPKYLSAIKELKEKNYKNAEHWCKLFLKTFPKSYSIRCILAYTYRCLNNYEQAHFYLNEAIELKGKKPNAWYIRGEIHLRQGNYNDAVRDLIASINYNAKITYLYMMIAISYYNNNNNEDALKYFDIALQNDPNNHLCLKYCAYIYEKQEKFSDTLKMLGKLLSINEKDSLILCYYGEISSKIEKYDDAITYFTKANNIDPENVHNLTKRAIIYYILQEYDKALLDFNNIIQLDTSNILAYYYKGLIEDNRSSMLTFKKCIELDPNNNDLEKMYLKNSSNYLPQISNIDYNLKCLPNYHHLIAKINEFANINHDESLLLTRCKIYIELKKYENAVLDLDRLFELNDDISFVYSLQKYSDFWLYLHESYALNELGIINNFDLYMYSVKGVYFMSNLMNLNYNCQFQGSNLNRRTLSLKDNYCLSLPQFPVFFRNVTKSRCYDIIWKINIKKIISSNGFIRFRVDNNSIAANREYTLKHKDILKLEGLGWISYVSFHSIYLTDHNHIQLSIETNNSIDMQVEYVRTTKDYHNERIYFSKMDYFLPPYTNNIPETFKDKYFLRKETENLLELKDIIDY</sequence>
<proteinExistence type="predicted"/>
<dbReference type="SMART" id="SM00028">
    <property type="entry name" value="TPR"/>
    <property type="match status" value="8"/>
</dbReference>
<keyword evidence="1" id="KW-0677">Repeat</keyword>
<dbReference type="AlphaFoldDB" id="A0A2I1GUR1"/>
<dbReference type="VEuPathDB" id="FungiDB:RhiirFUN_013055"/>
<dbReference type="EMBL" id="LLXI01000867">
    <property type="protein sequence ID" value="PKY50372.1"/>
    <property type="molecule type" value="Genomic_DNA"/>
</dbReference>
<dbReference type="Gene3D" id="3.30.40.10">
    <property type="entry name" value="Zinc/RING finger domain, C3HC4 (zinc finger)"/>
    <property type="match status" value="1"/>
</dbReference>
<name>A0A2I1GUR1_9GLOM</name>
<dbReference type="VEuPathDB" id="FungiDB:FUN_016314"/>
<dbReference type="VEuPathDB" id="FungiDB:RhiirA1_465983"/>
<gene>
    <name evidence="4" type="ORF">RhiirA4_466832</name>
</gene>
<dbReference type="Proteomes" id="UP000234323">
    <property type="component" value="Unassembled WGS sequence"/>
</dbReference>
<feature type="repeat" description="TPR" evidence="3">
    <location>
        <begin position="753"/>
        <end position="786"/>
    </location>
</feature>
<keyword evidence="2 3" id="KW-0802">TPR repeat</keyword>
<dbReference type="InterPro" id="IPR050498">
    <property type="entry name" value="Ycf3"/>
</dbReference>
<keyword evidence="5" id="KW-1185">Reference proteome</keyword>
<evidence type="ECO:0000313" key="4">
    <source>
        <dbReference type="EMBL" id="PKY50372.1"/>
    </source>
</evidence>